<evidence type="ECO:0000256" key="1">
    <source>
        <dbReference type="ARBA" id="ARBA00022829"/>
    </source>
</evidence>
<dbReference type="PATRIC" id="fig|582515.4.peg.3474"/>
<comment type="caution">
    <text evidence="3">The sequence shown here is derived from an EMBL/GenBank/DDBJ whole genome shotgun (WGS) entry which is preliminary data.</text>
</comment>
<proteinExistence type="predicted"/>
<dbReference type="RefSeq" id="WP_022608688.1">
    <property type="nucleotide sequence ID" value="NZ_ASSJ01000076.1"/>
</dbReference>
<keyword evidence="4" id="KW-1185">Reference proteome</keyword>
<evidence type="ECO:0000256" key="2">
    <source>
        <dbReference type="ARBA" id="ARBA00044777"/>
    </source>
</evidence>
<dbReference type="eggNOG" id="COG1354">
    <property type="taxonomic scope" value="Bacteria"/>
</dbReference>
<dbReference type="EMBL" id="ASSJ01000076">
    <property type="protein sequence ID" value="ERN40542.1"/>
    <property type="molecule type" value="Genomic_DNA"/>
</dbReference>
<dbReference type="PANTHER" id="PTHR33969:SF2">
    <property type="entry name" value="SEGREGATION AND CONDENSATION PROTEIN A"/>
    <property type="match status" value="1"/>
</dbReference>
<dbReference type="Proteomes" id="UP000016960">
    <property type="component" value="Unassembled WGS sequence"/>
</dbReference>
<protein>
    <recommendedName>
        <fullName evidence="2">Segregation and condensation protein A</fullName>
    </recommendedName>
</protein>
<name>U5DH06_9CHRO</name>
<accession>U5DH06</accession>
<dbReference type="GO" id="GO:0007059">
    <property type="term" value="P:chromosome segregation"/>
    <property type="evidence" value="ECO:0007669"/>
    <property type="project" value="UniProtKB-KW"/>
</dbReference>
<dbReference type="InParanoid" id="U5DH06"/>
<dbReference type="AlphaFoldDB" id="U5DH06"/>
<sequence>MSFSAARAALHNALEQVERGEIDPWDVRVIDAIDRVLDELERRSGDRADLPLSGQAFLWASMLVYFKADALQRLAEATEDDASECEEELLVIADERGLPLHLERHLRRRPAVPPPRRRRATLPELLAQIRDLSAEWDALGDRPRPERPRQMSRREATAAIAQLAHDENLTELAARLEALLSDRLSDGSDCELEDSWLDLEQLLCWWMESASAVQGERHQSPTGDRVGVFWALLLLSSQSKVELSQNEFYQDLSVRWLEPETLPASTVATARS</sequence>
<evidence type="ECO:0000313" key="4">
    <source>
        <dbReference type="Proteomes" id="UP000016960"/>
    </source>
</evidence>
<dbReference type="STRING" id="582515.KR51_00030900"/>
<gene>
    <name evidence="3" type="ORF">KR51_00030900</name>
</gene>
<evidence type="ECO:0000313" key="3">
    <source>
        <dbReference type="EMBL" id="ERN40542.1"/>
    </source>
</evidence>
<reference evidence="3 4" key="1">
    <citation type="submission" date="2013-05" db="EMBL/GenBank/DDBJ databases">
        <title>Draft genome sequence of Rubidibacter lacunae KORDI 51-2.</title>
        <authorList>
            <person name="Choi D.H."/>
            <person name="Noh J.H."/>
            <person name="Kwon K.-K."/>
            <person name="Lee J.-H."/>
            <person name="Ryu J.-Y."/>
        </authorList>
    </citation>
    <scope>NUCLEOTIDE SEQUENCE [LARGE SCALE GENOMIC DNA]</scope>
    <source>
        <strain evidence="3 4">KORDI 51-2</strain>
    </source>
</reference>
<dbReference type="OrthoDB" id="425117at2"/>
<keyword evidence="1" id="KW-0159">Chromosome partition</keyword>
<dbReference type="PANTHER" id="PTHR33969">
    <property type="entry name" value="SEGREGATION AND CONDENSATION PROTEIN A"/>
    <property type="match status" value="1"/>
</dbReference>
<organism evidence="3 4">
    <name type="scientific">Rubidibacter lacunae KORDI 51-2</name>
    <dbReference type="NCBI Taxonomy" id="582515"/>
    <lineage>
        <taxon>Bacteria</taxon>
        <taxon>Bacillati</taxon>
        <taxon>Cyanobacteriota</taxon>
        <taxon>Cyanophyceae</taxon>
        <taxon>Oscillatoriophycideae</taxon>
        <taxon>Chroococcales</taxon>
        <taxon>Aphanothecaceae</taxon>
        <taxon>Rubidibacter</taxon>
    </lineage>
</organism>
<dbReference type="InterPro" id="IPR003768">
    <property type="entry name" value="ScpA"/>
</dbReference>
<dbReference type="Pfam" id="PF02616">
    <property type="entry name" value="SMC_ScpA"/>
    <property type="match status" value="2"/>
</dbReference>